<comment type="caution">
    <text evidence="1">The sequence shown here is derived from an EMBL/GenBank/DDBJ whole genome shotgun (WGS) entry which is preliminary data.</text>
</comment>
<organism evidence="1 2">
    <name type="scientific">Parabacteroides merdae</name>
    <dbReference type="NCBI Taxonomy" id="46503"/>
    <lineage>
        <taxon>Bacteria</taxon>
        <taxon>Pseudomonadati</taxon>
        <taxon>Bacteroidota</taxon>
        <taxon>Bacteroidia</taxon>
        <taxon>Bacteroidales</taxon>
        <taxon>Tannerellaceae</taxon>
        <taxon>Parabacteroides</taxon>
    </lineage>
</organism>
<dbReference type="Proteomes" id="UP000285173">
    <property type="component" value="Unassembled WGS sequence"/>
</dbReference>
<evidence type="ECO:0000313" key="1">
    <source>
        <dbReference type="EMBL" id="RGZ46325.1"/>
    </source>
</evidence>
<protein>
    <submittedName>
        <fullName evidence="1">Uncharacterized protein</fullName>
    </submittedName>
</protein>
<name>A0A413NCS4_9BACT</name>
<evidence type="ECO:0000313" key="2">
    <source>
        <dbReference type="Proteomes" id="UP000285173"/>
    </source>
</evidence>
<proteinExistence type="predicted"/>
<reference evidence="1 2" key="1">
    <citation type="submission" date="2018-08" db="EMBL/GenBank/DDBJ databases">
        <title>A genome reference for cultivated species of the human gut microbiota.</title>
        <authorList>
            <person name="Zou Y."/>
            <person name="Xue W."/>
            <person name="Luo G."/>
        </authorList>
    </citation>
    <scope>NUCLEOTIDE SEQUENCE [LARGE SCALE GENOMIC DNA]</scope>
    <source>
        <strain evidence="1 2">AM50-15</strain>
    </source>
</reference>
<gene>
    <name evidence="1" type="ORF">DW986_13220</name>
</gene>
<dbReference type="AlphaFoldDB" id="A0A413NCS4"/>
<accession>A0A413NCS4</accession>
<sequence>MSQFFHFEFVLPKDKRTPQMTPSYSLNTVNDQFFFYLDIVLPKFRLFFYNLQQHKEPAYGR</sequence>
<dbReference type="EMBL" id="QSEF01000018">
    <property type="protein sequence ID" value="RGZ46325.1"/>
    <property type="molecule type" value="Genomic_DNA"/>
</dbReference>